<evidence type="ECO:0000256" key="1">
    <source>
        <dbReference type="ARBA" id="ARBA00009213"/>
    </source>
</evidence>
<evidence type="ECO:0000313" key="7">
    <source>
        <dbReference type="Proteomes" id="UP000272474"/>
    </source>
</evidence>
<dbReference type="InterPro" id="IPR041380">
    <property type="entry name" value="Acetyltransf_17"/>
</dbReference>
<dbReference type="EMBL" id="RBAL01000023">
    <property type="protein sequence ID" value="RKN37642.1"/>
    <property type="molecule type" value="Genomic_DNA"/>
</dbReference>
<name>A0A3A9YNR6_9ACTN</name>
<keyword evidence="7" id="KW-1185">Reference proteome</keyword>
<dbReference type="SUPFAM" id="SSF55729">
    <property type="entry name" value="Acyl-CoA N-acyltransferases (Nat)"/>
    <property type="match status" value="1"/>
</dbReference>
<evidence type="ECO:0000256" key="2">
    <source>
        <dbReference type="ARBA" id="ARBA00022679"/>
    </source>
</evidence>
<dbReference type="Gene3D" id="3.30.1050.10">
    <property type="entry name" value="SCP2 sterol-binding domain"/>
    <property type="match status" value="1"/>
</dbReference>
<dbReference type="InterPro" id="IPR025559">
    <property type="entry name" value="Eis_dom"/>
</dbReference>
<dbReference type="PANTHER" id="PTHR37817">
    <property type="entry name" value="N-ACETYLTRANSFERASE EIS"/>
    <property type="match status" value="1"/>
</dbReference>
<dbReference type="InterPro" id="IPR016181">
    <property type="entry name" value="Acyl_CoA_acyltransferase"/>
</dbReference>
<dbReference type="Pfam" id="PF13530">
    <property type="entry name" value="SCP2_2"/>
    <property type="match status" value="1"/>
</dbReference>
<dbReference type="CDD" id="cd04301">
    <property type="entry name" value="NAT_SF"/>
    <property type="match status" value="1"/>
</dbReference>
<accession>A0A3A9YNR6</accession>
<evidence type="ECO:0000256" key="4">
    <source>
        <dbReference type="HAMAP-Rule" id="MF_01812"/>
    </source>
</evidence>
<dbReference type="GO" id="GO:0030649">
    <property type="term" value="P:aminoglycoside antibiotic catabolic process"/>
    <property type="evidence" value="ECO:0007669"/>
    <property type="project" value="TreeGrafter"/>
</dbReference>
<evidence type="ECO:0000259" key="5">
    <source>
        <dbReference type="PROSITE" id="PS51186"/>
    </source>
</evidence>
<keyword evidence="2 4" id="KW-0808">Transferase</keyword>
<feature type="active site" description="Proton donor" evidence="4">
    <location>
        <position position="123"/>
    </location>
</feature>
<dbReference type="HAMAP" id="MF_01812">
    <property type="entry name" value="Eis"/>
    <property type="match status" value="1"/>
</dbReference>
<dbReference type="RefSeq" id="WP_120684444.1">
    <property type="nucleotide sequence ID" value="NZ_RBAL01000023.1"/>
</dbReference>
<feature type="binding site" evidence="4">
    <location>
        <begin position="82"/>
        <end position="84"/>
    </location>
    <ligand>
        <name>acetyl-CoA</name>
        <dbReference type="ChEBI" id="CHEBI:57288"/>
    </ligand>
</feature>
<dbReference type="InterPro" id="IPR051554">
    <property type="entry name" value="Acetyltransferase_Eis"/>
</dbReference>
<dbReference type="InterPro" id="IPR000182">
    <property type="entry name" value="GNAT_dom"/>
</dbReference>
<feature type="binding site" evidence="4">
    <location>
        <begin position="90"/>
        <end position="95"/>
    </location>
    <ligand>
        <name>acetyl-CoA</name>
        <dbReference type="ChEBI" id="CHEBI:57288"/>
    </ligand>
</feature>
<dbReference type="OrthoDB" id="8399956at2"/>
<dbReference type="NCBIfam" id="NF002367">
    <property type="entry name" value="PRK01346.1-4"/>
    <property type="match status" value="1"/>
</dbReference>
<dbReference type="Pfam" id="PF13527">
    <property type="entry name" value="Acetyltransf_9"/>
    <property type="match status" value="1"/>
</dbReference>
<feature type="binding site" evidence="4">
    <location>
        <begin position="118"/>
        <end position="119"/>
    </location>
    <ligand>
        <name>acetyl-CoA</name>
        <dbReference type="ChEBI" id="CHEBI:57288"/>
    </ligand>
</feature>
<keyword evidence="3 4" id="KW-0012">Acyltransferase</keyword>
<dbReference type="InterPro" id="IPR036527">
    <property type="entry name" value="SCP2_sterol-bd_dom_sf"/>
</dbReference>
<dbReference type="Proteomes" id="UP000272474">
    <property type="component" value="Unassembled WGS sequence"/>
</dbReference>
<dbReference type="Gene3D" id="3.40.630.30">
    <property type="match status" value="2"/>
</dbReference>
<reference evidence="6 7" key="1">
    <citation type="journal article" date="2014" name="Int. J. Syst. Evol. Microbiol.">
        <title>Streptomyces hoynatensis sp. nov., isolated from deep marine sediment.</title>
        <authorList>
            <person name="Veyisoglu A."/>
            <person name="Sahin N."/>
        </authorList>
    </citation>
    <scope>NUCLEOTIDE SEQUENCE [LARGE SCALE GENOMIC DNA]</scope>
    <source>
        <strain evidence="6 7">KCTC 29097</strain>
    </source>
</reference>
<dbReference type="Pfam" id="PF17668">
    <property type="entry name" value="Acetyltransf_17"/>
    <property type="match status" value="1"/>
</dbReference>
<dbReference type="SUPFAM" id="SSF55718">
    <property type="entry name" value="SCP-like"/>
    <property type="match status" value="1"/>
</dbReference>
<gene>
    <name evidence="6" type="ORF">D7294_27290</name>
</gene>
<feature type="active site" description="Proton acceptor; via carboxylate" evidence="4">
    <location>
        <position position="409"/>
    </location>
</feature>
<protein>
    <submittedName>
        <fullName evidence="6">GNAT family N-acetyltransferase</fullName>
    </submittedName>
</protein>
<evidence type="ECO:0000313" key="6">
    <source>
        <dbReference type="EMBL" id="RKN37642.1"/>
    </source>
</evidence>
<sequence>MTIELRELGESDLQAWYRAVEWAFGGVLESEEERALWRELIQPERSIAVWDADRIVGSASAFPLRINLPGGRPAPAAGVTMVHVAATHRRRGILRQLMRRELDDCRERGEPLAVLTASEAGIYGRFGYGTAAHALQADIETVHVTVAEPPGTDGLRLRVEEPAAVLDRCEELYARLVPGRPGMVHRDTRWARLMVLDPPGEREGASALRCVLAERDGELAGYARFALKPSWEETVPKGRVLVRHLDAADPAAYAALLRYLCGIDLMATVSLRNRPVDDPLLSLVSDPRRCRPRLVDRLHLRLVDVGAALAARAYAAEVDVVLEVADEFCPWNAGRWRLCGGPKGAVCERTGDAPDLRVSVRALGAAHLGGTSLAALAAAGQVSEVRKGTLAPAATAFGSPVAPWLPFGF</sequence>
<organism evidence="6 7">
    <name type="scientific">Streptomyces hoynatensis</name>
    <dbReference type="NCBI Taxonomy" id="1141874"/>
    <lineage>
        <taxon>Bacteria</taxon>
        <taxon>Bacillati</taxon>
        <taxon>Actinomycetota</taxon>
        <taxon>Actinomycetes</taxon>
        <taxon>Kitasatosporales</taxon>
        <taxon>Streptomycetaceae</taxon>
        <taxon>Streptomyces</taxon>
    </lineage>
</organism>
<dbReference type="AlphaFoldDB" id="A0A3A9YNR6"/>
<comment type="subunit">
    <text evidence="4">Homohexamer; trimer of dimers.</text>
</comment>
<dbReference type="InterPro" id="IPR022902">
    <property type="entry name" value="NAcTrfase_Eis"/>
</dbReference>
<feature type="domain" description="N-acetyltransferase" evidence="5">
    <location>
        <begin position="3"/>
        <end position="162"/>
    </location>
</feature>
<proteinExistence type="inferred from homology"/>
<comment type="caution">
    <text evidence="6">The sequence shown here is derived from an EMBL/GenBank/DDBJ whole genome shotgun (WGS) entry which is preliminary data.</text>
</comment>
<dbReference type="GO" id="GO:0034069">
    <property type="term" value="F:aminoglycoside N-acetyltransferase activity"/>
    <property type="evidence" value="ECO:0007669"/>
    <property type="project" value="TreeGrafter"/>
</dbReference>
<dbReference type="PANTHER" id="PTHR37817:SF1">
    <property type="entry name" value="N-ACETYLTRANSFERASE EIS"/>
    <property type="match status" value="1"/>
</dbReference>
<evidence type="ECO:0000256" key="3">
    <source>
        <dbReference type="ARBA" id="ARBA00023315"/>
    </source>
</evidence>
<comment type="similarity">
    <text evidence="1 4">Belongs to the acetyltransferase Eis family.</text>
</comment>
<dbReference type="PROSITE" id="PS51186">
    <property type="entry name" value="GNAT"/>
    <property type="match status" value="1"/>
</dbReference>